<sequence length="82" mass="9468">MDENRGFHGPVQRAVIELKILYKSLEATLEDGLTQTADYRDRAGAEEGYLVIFDRTPNKPWEEKCFIREEQQGGHRIGVWGM</sequence>
<proteinExistence type="predicted"/>
<organism evidence="1">
    <name type="scientific">Candidatus Kentrum sp. FM</name>
    <dbReference type="NCBI Taxonomy" id="2126340"/>
    <lineage>
        <taxon>Bacteria</taxon>
        <taxon>Pseudomonadati</taxon>
        <taxon>Pseudomonadota</taxon>
        <taxon>Gammaproteobacteria</taxon>
        <taxon>Candidatus Kentrum</taxon>
    </lineage>
</organism>
<reference evidence="1" key="1">
    <citation type="submission" date="2019-02" db="EMBL/GenBank/DDBJ databases">
        <authorList>
            <person name="Gruber-Vodicka R. H."/>
            <person name="Seah K. B. B."/>
        </authorList>
    </citation>
    <scope>NUCLEOTIDE SEQUENCE</scope>
    <source>
        <strain evidence="1">BECK_BZ165</strain>
    </source>
</reference>
<protein>
    <submittedName>
        <fullName evidence="1">Uncharacterized protein</fullName>
    </submittedName>
</protein>
<evidence type="ECO:0000313" key="1">
    <source>
        <dbReference type="EMBL" id="VFJ57328.1"/>
    </source>
</evidence>
<gene>
    <name evidence="1" type="ORF">BECKFM1743C_GA0114222_101974</name>
</gene>
<accession>A0A450STY9</accession>
<name>A0A450STY9_9GAMM</name>
<dbReference type="AlphaFoldDB" id="A0A450STY9"/>
<dbReference type="EMBL" id="CAADFA010000197">
    <property type="protein sequence ID" value="VFJ57328.1"/>
    <property type="molecule type" value="Genomic_DNA"/>
</dbReference>